<dbReference type="RefSeq" id="WP_380712861.1">
    <property type="nucleotide sequence ID" value="NZ_JBHUML010000002.1"/>
</dbReference>
<organism evidence="1 2">
    <name type="scientific">Salibacterium lacus</name>
    <dbReference type="NCBI Taxonomy" id="1898109"/>
    <lineage>
        <taxon>Bacteria</taxon>
        <taxon>Bacillati</taxon>
        <taxon>Bacillota</taxon>
        <taxon>Bacilli</taxon>
        <taxon>Bacillales</taxon>
        <taxon>Bacillaceae</taxon>
    </lineage>
</organism>
<sequence length="73" mass="8786">MGYRRFVEYADETQVEDMYDILNLSYPGEEILEVNLPLALQRTIQTKYINFMKNNISVEHLDYISEYEESVWN</sequence>
<keyword evidence="2" id="KW-1185">Reference proteome</keyword>
<evidence type="ECO:0000313" key="1">
    <source>
        <dbReference type="EMBL" id="MFD2705611.1"/>
    </source>
</evidence>
<accession>A0ABW5T0V4</accession>
<dbReference type="Proteomes" id="UP001597520">
    <property type="component" value="Unassembled WGS sequence"/>
</dbReference>
<gene>
    <name evidence="1" type="ORF">ACFSUB_09030</name>
</gene>
<evidence type="ECO:0000313" key="2">
    <source>
        <dbReference type="Proteomes" id="UP001597520"/>
    </source>
</evidence>
<comment type="caution">
    <text evidence="1">The sequence shown here is derived from an EMBL/GenBank/DDBJ whole genome shotgun (WGS) entry which is preliminary data.</text>
</comment>
<dbReference type="EMBL" id="JBHUML010000002">
    <property type="protein sequence ID" value="MFD2705611.1"/>
    <property type="molecule type" value="Genomic_DNA"/>
</dbReference>
<reference evidence="2" key="1">
    <citation type="journal article" date="2019" name="Int. J. Syst. Evol. Microbiol.">
        <title>The Global Catalogue of Microorganisms (GCM) 10K type strain sequencing project: providing services to taxonomists for standard genome sequencing and annotation.</title>
        <authorList>
            <consortium name="The Broad Institute Genomics Platform"/>
            <consortium name="The Broad Institute Genome Sequencing Center for Infectious Disease"/>
            <person name="Wu L."/>
            <person name="Ma J."/>
        </authorList>
    </citation>
    <scope>NUCLEOTIDE SEQUENCE [LARGE SCALE GENOMIC DNA]</scope>
    <source>
        <strain evidence="2">KCTC 33792</strain>
    </source>
</reference>
<protein>
    <submittedName>
        <fullName evidence="1">Uncharacterized protein</fullName>
    </submittedName>
</protein>
<proteinExistence type="predicted"/>
<name>A0ABW5T0V4_9BACI</name>